<name>A0AAV4SLK6_CAEEX</name>
<gene>
    <name evidence="1" type="primary">AVEN_39636_1</name>
    <name evidence="1" type="ORF">CEXT_461061</name>
</gene>
<dbReference type="AlphaFoldDB" id="A0AAV4SLK6"/>
<proteinExistence type="predicted"/>
<dbReference type="EMBL" id="BPLR01009525">
    <property type="protein sequence ID" value="GIY32568.1"/>
    <property type="molecule type" value="Genomic_DNA"/>
</dbReference>
<accession>A0AAV4SLK6</accession>
<protein>
    <submittedName>
        <fullName evidence="1">Uncharacterized protein</fullName>
    </submittedName>
</protein>
<sequence>MNAGCQETFISFSVVKVLGEFYCPARCAGTDPPVLHPNCLTDYKTKFNLGPPGRAAHPGESIFQKSCQPISKHTSYTLDYKPHETQPRQMPELNFRKSGLGRPSLPRDFVTTHKEEFAWPPAGGTSEPERGTTERISAFKVGEGGPMVEQSSHMLDYKDPHVGRTMPERPQKVFSDDLCAGSRRNQKQEHLIPGGRICPDREDHFRDTDRTPCGMDDCTCINQKCFAPQFDLFCNLKFPAADLHKDNIRVEPAEHDARYLVSTYQEDYDGLPAALCPARMAENYGRRALEPKHRFACSANGHDYYQKGEDLAEKRD</sequence>
<evidence type="ECO:0000313" key="1">
    <source>
        <dbReference type="EMBL" id="GIY32568.1"/>
    </source>
</evidence>
<reference evidence="1 2" key="1">
    <citation type="submission" date="2021-06" db="EMBL/GenBank/DDBJ databases">
        <title>Caerostris extrusa draft genome.</title>
        <authorList>
            <person name="Kono N."/>
            <person name="Arakawa K."/>
        </authorList>
    </citation>
    <scope>NUCLEOTIDE SEQUENCE [LARGE SCALE GENOMIC DNA]</scope>
</reference>
<keyword evidence="2" id="KW-1185">Reference proteome</keyword>
<dbReference type="Proteomes" id="UP001054945">
    <property type="component" value="Unassembled WGS sequence"/>
</dbReference>
<comment type="caution">
    <text evidence="1">The sequence shown here is derived from an EMBL/GenBank/DDBJ whole genome shotgun (WGS) entry which is preliminary data.</text>
</comment>
<organism evidence="1 2">
    <name type="scientific">Caerostris extrusa</name>
    <name type="common">Bark spider</name>
    <name type="synonym">Caerostris bankana</name>
    <dbReference type="NCBI Taxonomy" id="172846"/>
    <lineage>
        <taxon>Eukaryota</taxon>
        <taxon>Metazoa</taxon>
        <taxon>Ecdysozoa</taxon>
        <taxon>Arthropoda</taxon>
        <taxon>Chelicerata</taxon>
        <taxon>Arachnida</taxon>
        <taxon>Araneae</taxon>
        <taxon>Araneomorphae</taxon>
        <taxon>Entelegynae</taxon>
        <taxon>Araneoidea</taxon>
        <taxon>Araneidae</taxon>
        <taxon>Caerostris</taxon>
    </lineage>
</organism>
<evidence type="ECO:0000313" key="2">
    <source>
        <dbReference type="Proteomes" id="UP001054945"/>
    </source>
</evidence>